<feature type="non-terminal residue" evidence="2">
    <location>
        <position position="164"/>
    </location>
</feature>
<feature type="region of interest" description="Disordered" evidence="1">
    <location>
        <begin position="1"/>
        <end position="164"/>
    </location>
</feature>
<organism evidence="2 3">
    <name type="scientific">Aureobasidium melanogenum</name>
    <name type="common">Aureobasidium pullulans var. melanogenum</name>
    <dbReference type="NCBI Taxonomy" id="46634"/>
    <lineage>
        <taxon>Eukaryota</taxon>
        <taxon>Fungi</taxon>
        <taxon>Dikarya</taxon>
        <taxon>Ascomycota</taxon>
        <taxon>Pezizomycotina</taxon>
        <taxon>Dothideomycetes</taxon>
        <taxon>Dothideomycetidae</taxon>
        <taxon>Dothideales</taxon>
        <taxon>Saccotheciaceae</taxon>
        <taxon>Aureobasidium</taxon>
    </lineage>
</organism>
<feature type="compositionally biased region" description="Basic and acidic residues" evidence="1">
    <location>
        <begin position="1"/>
        <end position="12"/>
    </location>
</feature>
<dbReference type="EMBL" id="JAHFXS010005580">
    <property type="protein sequence ID" value="KAG9939649.1"/>
    <property type="molecule type" value="Genomic_DNA"/>
</dbReference>
<reference evidence="2" key="2">
    <citation type="submission" date="2021-08" db="EMBL/GenBank/DDBJ databases">
        <authorList>
            <person name="Gostincar C."/>
            <person name="Sun X."/>
            <person name="Song Z."/>
            <person name="Gunde-Cimerman N."/>
        </authorList>
    </citation>
    <scope>NUCLEOTIDE SEQUENCE</scope>
    <source>
        <strain evidence="2">EXF-9298</strain>
    </source>
</reference>
<evidence type="ECO:0000313" key="2">
    <source>
        <dbReference type="EMBL" id="KAG9939649.1"/>
    </source>
</evidence>
<sequence>MDILRWRTDQKYGRRIPKGARPQQPLRINSNVKNEFSSLNGFSPYASPTGSDRGRSPQRFSSNGKAPANQSPRGHVSSPLARVAEETGSTTLKTDNLDAVLETSKSNDNLMSMDSPLPPTVETFADQDRKDDKEKADSAITSSEEATKGGASSNDVEEMKTVEI</sequence>
<dbReference type="Proteomes" id="UP000729357">
    <property type="component" value="Unassembled WGS sequence"/>
</dbReference>
<feature type="compositionally biased region" description="Polar residues" evidence="1">
    <location>
        <begin position="58"/>
        <end position="72"/>
    </location>
</feature>
<protein>
    <submittedName>
        <fullName evidence="2">1,3-beta-glucan biosynthesis protein</fullName>
    </submittedName>
</protein>
<dbReference type="AlphaFoldDB" id="A0A9P8F4P2"/>
<proteinExistence type="predicted"/>
<feature type="compositionally biased region" description="Polar residues" evidence="1">
    <location>
        <begin position="26"/>
        <end position="50"/>
    </location>
</feature>
<comment type="caution">
    <text evidence="2">The sequence shown here is derived from an EMBL/GenBank/DDBJ whole genome shotgun (WGS) entry which is preliminary data.</text>
</comment>
<accession>A0A9P8F4P2</accession>
<gene>
    <name evidence="2" type="ORF">KCU98_g19358</name>
</gene>
<feature type="compositionally biased region" description="Polar residues" evidence="1">
    <location>
        <begin position="139"/>
        <end position="154"/>
    </location>
</feature>
<evidence type="ECO:0000256" key="1">
    <source>
        <dbReference type="SAM" id="MobiDB-lite"/>
    </source>
</evidence>
<evidence type="ECO:0000313" key="3">
    <source>
        <dbReference type="Proteomes" id="UP000729357"/>
    </source>
</evidence>
<keyword evidence="3" id="KW-1185">Reference proteome</keyword>
<feature type="compositionally biased region" description="Polar residues" evidence="1">
    <location>
        <begin position="103"/>
        <end position="112"/>
    </location>
</feature>
<feature type="compositionally biased region" description="Basic and acidic residues" evidence="1">
    <location>
        <begin position="126"/>
        <end position="137"/>
    </location>
</feature>
<name>A0A9P8F4P2_AURME</name>
<reference evidence="2" key="1">
    <citation type="journal article" date="2021" name="J Fungi (Basel)">
        <title>Virulence traits and population genomics of the black yeast Aureobasidium melanogenum.</title>
        <authorList>
            <person name="Cernosa A."/>
            <person name="Sun X."/>
            <person name="Gostincar C."/>
            <person name="Fang C."/>
            <person name="Gunde-Cimerman N."/>
            <person name="Song Z."/>
        </authorList>
    </citation>
    <scope>NUCLEOTIDE SEQUENCE</scope>
    <source>
        <strain evidence="2">EXF-9298</strain>
    </source>
</reference>